<dbReference type="Proteomes" id="UP000595636">
    <property type="component" value="Chromosome"/>
</dbReference>
<evidence type="ECO:0000256" key="1">
    <source>
        <dbReference type="SAM" id="MobiDB-lite"/>
    </source>
</evidence>
<organism evidence="2 3">
    <name type="scientific">Streptomyces liliifuscus</name>
    <dbReference type="NCBI Taxonomy" id="2797636"/>
    <lineage>
        <taxon>Bacteria</taxon>
        <taxon>Bacillati</taxon>
        <taxon>Actinomycetota</taxon>
        <taxon>Actinomycetes</taxon>
        <taxon>Kitasatosporales</taxon>
        <taxon>Streptomycetaceae</taxon>
        <taxon>Streptomyces</taxon>
    </lineage>
</organism>
<dbReference type="KEGG" id="slf:JEQ17_22680"/>
<accession>A0A7T7I6K5</accession>
<feature type="compositionally biased region" description="Basic and acidic residues" evidence="1">
    <location>
        <begin position="186"/>
        <end position="196"/>
    </location>
</feature>
<dbReference type="AlphaFoldDB" id="A0A7T7I6K5"/>
<keyword evidence="3" id="KW-1185">Reference proteome</keyword>
<evidence type="ECO:0000313" key="2">
    <source>
        <dbReference type="EMBL" id="QQM41970.1"/>
    </source>
</evidence>
<feature type="region of interest" description="Disordered" evidence="1">
    <location>
        <begin position="182"/>
        <end position="227"/>
    </location>
</feature>
<dbReference type="EMBL" id="CP066831">
    <property type="protein sequence ID" value="QQM41970.1"/>
    <property type="molecule type" value="Genomic_DNA"/>
</dbReference>
<dbReference type="RefSeq" id="WP_200396928.1">
    <property type="nucleotide sequence ID" value="NZ_CP066831.1"/>
</dbReference>
<evidence type="ECO:0000313" key="3">
    <source>
        <dbReference type="Proteomes" id="UP000595636"/>
    </source>
</evidence>
<reference evidence="2 3" key="1">
    <citation type="submission" date="2020-12" db="EMBL/GenBank/DDBJ databases">
        <title>A novel species.</title>
        <authorList>
            <person name="Li K."/>
        </authorList>
    </citation>
    <scope>NUCLEOTIDE SEQUENCE [LARGE SCALE GENOMIC DNA]</scope>
    <source>
        <strain evidence="2 3">ZYC-3</strain>
    </source>
</reference>
<sequence length="260" mass="28254">MTTDSTRTWIRRTSTAAGLAYTAIAEYELARRLGAQQPIAVMLPLSLDCYVIAALKWFRAFDVALSLILMCAAQVAAHALDAGVVKVSLELVTVVSILVPVALWRTHALARDEHEVPIEPVVEYAAAVERVPVPEAYPELAEAVPAVPAAVPPGVRLLPIVARPGPVDEEPVPAAQVPVPEPVPEEQVHPDPHPLHDLFVGRGKEPEEPEDDPVYPDPLIPQVQADFGNEVPGVRRLKETYSIGQGRAQRIRDELMGVRT</sequence>
<protein>
    <submittedName>
        <fullName evidence="2">Uncharacterized protein</fullName>
    </submittedName>
</protein>
<name>A0A7T7I6K5_9ACTN</name>
<gene>
    <name evidence="2" type="ORF">JEQ17_22680</name>
</gene>
<proteinExistence type="predicted"/>